<gene>
    <name evidence="1" type="ORF">Ahu01nite_099260</name>
</gene>
<sequence>MLGNASPDVGLVGIAQDYLRSRPWLPGHWFFPAGAGPPPPRPDEQLGIDIAAAYDAAPQSGDQRTAELYKLLTRENLAQFEAVTAAGVKVLPWRKPGQPYADSADLRRSFHTTGTLRVFLTRHGHGDDGEAGSHPLRGRSTVEAAGIPFAHNDVFRAVHDIFGHCMFDNSFGVRGEFAAAYCHLLMYPPPLHPLLFTEQVAQICWFFYGPHLLDARGLPRRAGDPGYVAPRDRPYPPQKWALLDRELLDRYLTLFDSRENS</sequence>
<keyword evidence="2" id="KW-1185">Reference proteome</keyword>
<evidence type="ECO:0000313" key="2">
    <source>
        <dbReference type="Proteomes" id="UP000603200"/>
    </source>
</evidence>
<protein>
    <submittedName>
        <fullName evidence="1">Uncharacterized protein</fullName>
    </submittedName>
</protein>
<accession>A0ABQ4A7J4</accession>
<dbReference type="EMBL" id="BOMN01000154">
    <property type="protein sequence ID" value="GIE26824.1"/>
    <property type="molecule type" value="Genomic_DNA"/>
</dbReference>
<evidence type="ECO:0000313" key="1">
    <source>
        <dbReference type="EMBL" id="GIE26824.1"/>
    </source>
</evidence>
<name>A0ABQ4A7J4_9ACTN</name>
<dbReference type="Proteomes" id="UP000603200">
    <property type="component" value="Unassembled WGS sequence"/>
</dbReference>
<proteinExistence type="predicted"/>
<organism evidence="1 2">
    <name type="scientific">Winogradskya humida</name>
    <dbReference type="NCBI Taxonomy" id="113566"/>
    <lineage>
        <taxon>Bacteria</taxon>
        <taxon>Bacillati</taxon>
        <taxon>Actinomycetota</taxon>
        <taxon>Actinomycetes</taxon>
        <taxon>Micromonosporales</taxon>
        <taxon>Micromonosporaceae</taxon>
        <taxon>Winogradskya</taxon>
    </lineage>
</organism>
<reference evidence="1 2" key="1">
    <citation type="submission" date="2021-01" db="EMBL/GenBank/DDBJ databases">
        <title>Whole genome shotgun sequence of Actinoplanes humidus NBRC 14915.</title>
        <authorList>
            <person name="Komaki H."/>
            <person name="Tamura T."/>
        </authorList>
    </citation>
    <scope>NUCLEOTIDE SEQUENCE [LARGE SCALE GENOMIC DNA]</scope>
    <source>
        <strain evidence="1 2">NBRC 14915</strain>
    </source>
</reference>
<comment type="caution">
    <text evidence="1">The sequence shown here is derived from an EMBL/GenBank/DDBJ whole genome shotgun (WGS) entry which is preliminary data.</text>
</comment>